<reference evidence="12" key="2">
    <citation type="journal article" date="2022" name="Microbiol. Resour. Announc.">
        <title>Metagenome Sequencing to Explore Phylogenomics of Terrestrial Cyanobacteria.</title>
        <authorList>
            <person name="Ward R.D."/>
            <person name="Stajich J.E."/>
            <person name="Johansen J.R."/>
            <person name="Huntemann M."/>
            <person name="Clum A."/>
            <person name="Foster B."/>
            <person name="Foster B."/>
            <person name="Roux S."/>
            <person name="Palaniappan K."/>
            <person name="Varghese N."/>
            <person name="Mukherjee S."/>
            <person name="Reddy T.B.K."/>
            <person name="Daum C."/>
            <person name="Copeland A."/>
            <person name="Chen I.A."/>
            <person name="Ivanova N.N."/>
            <person name="Kyrpides N.C."/>
            <person name="Shapiro N."/>
            <person name="Eloe-Fadrosh E.A."/>
            <person name="Pietrasiak N."/>
        </authorList>
    </citation>
    <scope>NUCLEOTIDE SEQUENCE</scope>
    <source>
        <strain evidence="12">JT2-VF2</strain>
    </source>
</reference>
<dbReference type="SUPFAM" id="SSF50692">
    <property type="entry name" value="ADC-like"/>
    <property type="match status" value="1"/>
</dbReference>
<evidence type="ECO:0000256" key="9">
    <source>
        <dbReference type="ARBA" id="ARBA00023014"/>
    </source>
</evidence>
<dbReference type="Pfam" id="PF04879">
    <property type="entry name" value="Molybdop_Fe4S4"/>
    <property type="match status" value="1"/>
</dbReference>
<dbReference type="AlphaFoldDB" id="A0A951PTI6"/>
<dbReference type="PANTHER" id="PTHR43105:SF9">
    <property type="entry name" value="NADPH-FE(3+) OXIDOREDUCTASE SUBUNIT ALPHA"/>
    <property type="match status" value="1"/>
</dbReference>
<evidence type="ECO:0000256" key="4">
    <source>
        <dbReference type="ARBA" id="ARBA00022485"/>
    </source>
</evidence>
<gene>
    <name evidence="12" type="ORF">KME32_02115</name>
</gene>
<comment type="similarity">
    <text evidence="3">Belongs to the prokaryotic molybdopterin-containing oxidoreductase family. NasA/NapA/NarB subfamily.</text>
</comment>
<evidence type="ECO:0000256" key="10">
    <source>
        <dbReference type="ARBA" id="ARBA00023063"/>
    </source>
</evidence>
<dbReference type="PROSITE" id="PS00551">
    <property type="entry name" value="MOLYBDOPTERIN_PROK_1"/>
    <property type="match status" value="1"/>
</dbReference>
<dbReference type="GO" id="GO:0051539">
    <property type="term" value="F:4 iron, 4 sulfur cluster binding"/>
    <property type="evidence" value="ECO:0007669"/>
    <property type="project" value="UniProtKB-KW"/>
</dbReference>
<dbReference type="InterPro" id="IPR006963">
    <property type="entry name" value="Mopterin_OxRdtase_4Fe-4S_dom"/>
</dbReference>
<keyword evidence="5" id="KW-0500">Molybdenum</keyword>
<dbReference type="CDD" id="cd02754">
    <property type="entry name" value="MopB_Nitrate-R-NapA-like"/>
    <property type="match status" value="1"/>
</dbReference>
<accession>A0A951PTI6</accession>
<keyword evidence="6" id="KW-0479">Metal-binding</keyword>
<evidence type="ECO:0000256" key="6">
    <source>
        <dbReference type="ARBA" id="ARBA00022723"/>
    </source>
</evidence>
<keyword evidence="7" id="KW-0560">Oxidoreductase</keyword>
<dbReference type="GO" id="GO:0043546">
    <property type="term" value="F:molybdopterin cofactor binding"/>
    <property type="evidence" value="ECO:0007669"/>
    <property type="project" value="InterPro"/>
</dbReference>
<dbReference type="Gene3D" id="2.40.40.20">
    <property type="match status" value="1"/>
</dbReference>
<comment type="cofactor">
    <cofactor evidence="2">
        <name>[4Fe-4S] cluster</name>
        <dbReference type="ChEBI" id="CHEBI:49883"/>
    </cofactor>
</comment>
<dbReference type="InterPro" id="IPR027467">
    <property type="entry name" value="MopterinOxRdtase_cofactor_BS"/>
</dbReference>
<dbReference type="Proteomes" id="UP000715781">
    <property type="component" value="Unassembled WGS sequence"/>
</dbReference>
<dbReference type="GO" id="GO:0042128">
    <property type="term" value="P:nitrate assimilation"/>
    <property type="evidence" value="ECO:0007669"/>
    <property type="project" value="UniProtKB-KW"/>
</dbReference>
<dbReference type="SUPFAM" id="SSF53706">
    <property type="entry name" value="Formate dehydrogenase/DMSO reductase, domains 1-3"/>
    <property type="match status" value="1"/>
</dbReference>
<feature type="domain" description="4Fe-4S Mo/W bis-MGD-type" evidence="11">
    <location>
        <begin position="2"/>
        <end position="70"/>
    </location>
</feature>
<dbReference type="FunFam" id="2.40.40.20:FF:000005">
    <property type="entry name" value="Periplasmic nitrate reductase"/>
    <property type="match status" value="1"/>
</dbReference>
<dbReference type="GO" id="GO:0046872">
    <property type="term" value="F:metal ion binding"/>
    <property type="evidence" value="ECO:0007669"/>
    <property type="project" value="UniProtKB-KW"/>
</dbReference>
<dbReference type="Pfam" id="PF00384">
    <property type="entry name" value="Molybdopterin"/>
    <property type="match status" value="1"/>
</dbReference>
<evidence type="ECO:0000259" key="11">
    <source>
        <dbReference type="PROSITE" id="PS51669"/>
    </source>
</evidence>
<dbReference type="CDD" id="cd02791">
    <property type="entry name" value="MopB_CT_Nitrate-R-NapA-like"/>
    <property type="match status" value="1"/>
</dbReference>
<keyword evidence="10" id="KW-0534">Nitrate assimilation</keyword>
<dbReference type="InterPro" id="IPR006657">
    <property type="entry name" value="MoPterin_dinucl-bd_dom"/>
</dbReference>
<comment type="cofactor">
    <cofactor evidence="1">
        <name>Mo-bis(molybdopterin guanine dinucleotide)</name>
        <dbReference type="ChEBI" id="CHEBI:60539"/>
    </cofactor>
</comment>
<dbReference type="InterPro" id="IPR041957">
    <property type="entry name" value="CT_Nitrate-R-NapA-like"/>
</dbReference>
<reference evidence="12" key="1">
    <citation type="submission" date="2021-05" db="EMBL/GenBank/DDBJ databases">
        <authorList>
            <person name="Pietrasiak N."/>
            <person name="Ward R."/>
            <person name="Stajich J.E."/>
            <person name="Kurbessoian T."/>
        </authorList>
    </citation>
    <scope>NUCLEOTIDE SEQUENCE</scope>
    <source>
        <strain evidence="12">JT2-VF2</strain>
    </source>
</reference>
<dbReference type="InterPro" id="IPR009010">
    <property type="entry name" value="Asp_de-COase-like_dom_sf"/>
</dbReference>
<keyword evidence="4" id="KW-0004">4Fe-4S</keyword>
<dbReference type="GO" id="GO:0016491">
    <property type="term" value="F:oxidoreductase activity"/>
    <property type="evidence" value="ECO:0007669"/>
    <property type="project" value="UniProtKB-KW"/>
</dbReference>
<comment type="caution">
    <text evidence="12">The sequence shown here is derived from an EMBL/GenBank/DDBJ whole genome shotgun (WGS) entry which is preliminary data.</text>
</comment>
<dbReference type="FunFam" id="3.40.228.10:FF:000002">
    <property type="entry name" value="Formate dehydrogenase subunit alpha"/>
    <property type="match status" value="1"/>
</dbReference>
<evidence type="ECO:0000256" key="3">
    <source>
        <dbReference type="ARBA" id="ARBA00008747"/>
    </source>
</evidence>
<dbReference type="InterPro" id="IPR006656">
    <property type="entry name" value="Mopterin_OxRdtase"/>
</dbReference>
<dbReference type="Gene3D" id="2.20.25.90">
    <property type="entry name" value="ADC-like domains"/>
    <property type="match status" value="1"/>
</dbReference>
<evidence type="ECO:0000256" key="1">
    <source>
        <dbReference type="ARBA" id="ARBA00001942"/>
    </source>
</evidence>
<evidence type="ECO:0000313" key="12">
    <source>
        <dbReference type="EMBL" id="MBW4559944.1"/>
    </source>
</evidence>
<protein>
    <submittedName>
        <fullName evidence="12">Nitrate reductase</fullName>
    </submittedName>
</protein>
<evidence type="ECO:0000256" key="2">
    <source>
        <dbReference type="ARBA" id="ARBA00001966"/>
    </source>
</evidence>
<dbReference type="EMBL" id="JAHHHN010000001">
    <property type="protein sequence ID" value="MBW4559944.1"/>
    <property type="molecule type" value="Genomic_DNA"/>
</dbReference>
<evidence type="ECO:0000256" key="5">
    <source>
        <dbReference type="ARBA" id="ARBA00022505"/>
    </source>
</evidence>
<keyword evidence="9" id="KW-0411">Iron-sulfur</keyword>
<dbReference type="Gene3D" id="3.40.228.10">
    <property type="entry name" value="Dimethylsulfoxide Reductase, domain 2"/>
    <property type="match status" value="1"/>
</dbReference>
<keyword evidence="8" id="KW-0408">Iron</keyword>
<organism evidence="12 13">
    <name type="scientific">Mojavia pulchra JT2-VF2</name>
    <dbReference type="NCBI Taxonomy" id="287848"/>
    <lineage>
        <taxon>Bacteria</taxon>
        <taxon>Bacillati</taxon>
        <taxon>Cyanobacteriota</taxon>
        <taxon>Cyanophyceae</taxon>
        <taxon>Nostocales</taxon>
        <taxon>Nostocaceae</taxon>
    </lineage>
</organism>
<dbReference type="Pfam" id="PF01568">
    <property type="entry name" value="Molydop_binding"/>
    <property type="match status" value="1"/>
</dbReference>
<dbReference type="InterPro" id="IPR050123">
    <property type="entry name" value="Prok_molybdopt-oxidoreductase"/>
</dbReference>
<evidence type="ECO:0000313" key="13">
    <source>
        <dbReference type="Proteomes" id="UP000715781"/>
    </source>
</evidence>
<dbReference type="Gene3D" id="3.40.50.740">
    <property type="match status" value="1"/>
</dbReference>
<dbReference type="PROSITE" id="PS51669">
    <property type="entry name" value="4FE4S_MOW_BIS_MGD"/>
    <property type="match status" value="1"/>
</dbReference>
<proteinExistence type="inferred from homology"/>
<sequence>MSEFTKTLCPYCGVGCGLEVSPPAQHGKATHRDSQGTPIWRVRGDKAHPSSQGMVCVKGATIAESLDKNRLHYPMVRDSLDQEFRRASWDEAFDIITKRIQTVRFTQGPEAICMYGSGQFQTEDYYIAQKLMKGCLGSNNFDANSRLCMSSAVAGYIQSFGADGPPCCYDDLELTDCAFLIGTNTAECHPIVFNRLAKYHKKNRKVKMIVVDPRRTPTAEAADLHLAIRPGTDIDLLNGIAHLLMRWNYIDVGFIDDCTNNFPAYAEVIRHYAPNVVAYRCGISIADLETAARYWGQSQRVLSLWSMGVNQSSEGTAKVRTIINLHLMTGQIGKPGAGPFSLTGQPNAMGGREAGGLAHLLPGYRLVKNPQHRAEVEDFWGLKRGQISPNPGLTAWDMITGLENGAVGLLWIAATNPAVSMPDLERTKKALLRSPFTVYQDAYYPTETAAYAHVLLPAAQWGEKTGVMTNSERTVTLCQAFRQPPREAKPDWEIFAEVGRRLGFVKEFAFANSAEVYAEFVQLTRHRPCEMTGISHEQLQAQGPTQWPHPEKDAGPFPFSVYPKYGKRLYTDLRFHTPDGRARFGAYHSRGLAEPPDPDYPFVLTNGRLYGHWHTQTRTGRIDKIRQMHPEPFIEIHPRDAAFLGITDNHWLEVRSRRGKAKFPAKVTKAIAPGTVFVPMHWGALWANDAEANALTHPESCPDSLQPELKACAVQVMPISVEVPHKNYQLQSSQW</sequence>
<evidence type="ECO:0000256" key="7">
    <source>
        <dbReference type="ARBA" id="ARBA00023002"/>
    </source>
</evidence>
<name>A0A951PTI6_9NOST</name>
<dbReference type="PANTHER" id="PTHR43105">
    <property type="entry name" value="RESPIRATORY NITRATE REDUCTASE"/>
    <property type="match status" value="1"/>
</dbReference>
<evidence type="ECO:0000256" key="8">
    <source>
        <dbReference type="ARBA" id="ARBA00023004"/>
    </source>
</evidence>
<dbReference type="SMART" id="SM00926">
    <property type="entry name" value="Molybdop_Fe4S4"/>
    <property type="match status" value="1"/>
</dbReference>
<dbReference type="GO" id="GO:0016020">
    <property type="term" value="C:membrane"/>
    <property type="evidence" value="ECO:0007669"/>
    <property type="project" value="TreeGrafter"/>
</dbReference>